<dbReference type="PRINTS" id="PR00385">
    <property type="entry name" value="P450"/>
</dbReference>
<dbReference type="Gramene" id="Manes.12G049750.1.v8.1">
    <property type="protein sequence ID" value="Manes.12G049750.1.v8.1.CDS"/>
    <property type="gene ID" value="Manes.12G049750.v8.1"/>
</dbReference>
<evidence type="ECO:0000256" key="12">
    <source>
        <dbReference type="RuleBase" id="RU000461"/>
    </source>
</evidence>
<reference evidence="15" key="1">
    <citation type="journal article" date="2016" name="Nat. Biotechnol.">
        <title>Sequencing wild and cultivated cassava and related species reveals extensive interspecific hybridization and genetic diversity.</title>
        <authorList>
            <person name="Bredeson J.V."/>
            <person name="Lyons J.B."/>
            <person name="Prochnik S.E."/>
            <person name="Wu G.A."/>
            <person name="Ha C.M."/>
            <person name="Edsinger-Gonzales E."/>
            <person name="Grimwood J."/>
            <person name="Schmutz J."/>
            <person name="Rabbi I.Y."/>
            <person name="Egesi C."/>
            <person name="Nauluvula P."/>
            <person name="Lebot V."/>
            <person name="Ndunguru J."/>
            <person name="Mkamilo G."/>
            <person name="Bart R.S."/>
            <person name="Setter T.L."/>
            <person name="Gleadow R.M."/>
            <person name="Kulakow P."/>
            <person name="Ferguson M.E."/>
            <person name="Rounsley S."/>
            <person name="Rokhsar D.S."/>
        </authorList>
    </citation>
    <scope>NUCLEOTIDE SEQUENCE [LARGE SCALE GENOMIC DNA]</scope>
    <source>
        <strain evidence="15">cv. AM560-2</strain>
    </source>
</reference>
<evidence type="ECO:0000313" key="14">
    <source>
        <dbReference type="EMBL" id="OAY34802.1"/>
    </source>
</evidence>
<dbReference type="Pfam" id="PF00067">
    <property type="entry name" value="p450"/>
    <property type="match status" value="1"/>
</dbReference>
<comment type="caution">
    <text evidence="14">The sequence shown here is derived from an EMBL/GenBank/DDBJ whole genome shotgun (WGS) entry which is preliminary data.</text>
</comment>
<dbReference type="PANTHER" id="PTHR47947:SF1">
    <property type="entry name" value="CYTOCHROME P450 82E3"/>
    <property type="match status" value="1"/>
</dbReference>
<dbReference type="SUPFAM" id="SSF48264">
    <property type="entry name" value="Cytochrome P450"/>
    <property type="match status" value="1"/>
</dbReference>
<dbReference type="EMBL" id="CM004398">
    <property type="protein sequence ID" value="OAY34802.1"/>
    <property type="molecule type" value="Genomic_DNA"/>
</dbReference>
<gene>
    <name evidence="14" type="ORF">MANES_12G049750v8</name>
</gene>
<keyword evidence="9 12" id="KW-0503">Monooxygenase</keyword>
<dbReference type="InterPro" id="IPR036396">
    <property type="entry name" value="Cyt_P450_sf"/>
</dbReference>
<dbReference type="PROSITE" id="PS00086">
    <property type="entry name" value="CYTOCHROME_P450"/>
    <property type="match status" value="1"/>
</dbReference>
<comment type="cofactor">
    <cofactor evidence="11">
        <name>heme</name>
        <dbReference type="ChEBI" id="CHEBI:30413"/>
    </cofactor>
</comment>
<evidence type="ECO:0000256" key="5">
    <source>
        <dbReference type="ARBA" id="ARBA00022723"/>
    </source>
</evidence>
<keyword evidence="15" id="KW-1185">Reference proteome</keyword>
<evidence type="ECO:0000256" key="13">
    <source>
        <dbReference type="SAM" id="Phobius"/>
    </source>
</evidence>
<evidence type="ECO:0000256" key="7">
    <source>
        <dbReference type="ARBA" id="ARBA00023002"/>
    </source>
</evidence>
<keyword evidence="8 11" id="KW-0408">Iron</keyword>
<evidence type="ECO:0000256" key="11">
    <source>
        <dbReference type="PIRSR" id="PIRSR602401-1"/>
    </source>
</evidence>
<dbReference type="Gene3D" id="1.10.630.10">
    <property type="entry name" value="Cytochrome P450"/>
    <property type="match status" value="1"/>
</dbReference>
<evidence type="ECO:0000256" key="4">
    <source>
        <dbReference type="ARBA" id="ARBA00022692"/>
    </source>
</evidence>
<evidence type="ECO:0000313" key="15">
    <source>
        <dbReference type="Proteomes" id="UP000091857"/>
    </source>
</evidence>
<dbReference type="FunFam" id="1.10.630.10:FF:000026">
    <property type="entry name" value="Cytochrome P450 82C4"/>
    <property type="match status" value="1"/>
</dbReference>
<dbReference type="InterPro" id="IPR017972">
    <property type="entry name" value="Cyt_P450_CS"/>
</dbReference>
<keyword evidence="10 13" id="KW-0472">Membrane</keyword>
<dbReference type="Proteomes" id="UP000091857">
    <property type="component" value="Chromosome 12"/>
</dbReference>
<evidence type="ECO:0000256" key="1">
    <source>
        <dbReference type="ARBA" id="ARBA00004167"/>
    </source>
</evidence>
<comment type="similarity">
    <text evidence="2 12">Belongs to the cytochrome P450 family.</text>
</comment>
<dbReference type="AlphaFoldDB" id="A0A2C9UTN7"/>
<evidence type="ECO:0000256" key="9">
    <source>
        <dbReference type="ARBA" id="ARBA00023033"/>
    </source>
</evidence>
<protein>
    <recommendedName>
        <fullName evidence="16">Cytochrome P450</fullName>
    </recommendedName>
</protein>
<keyword evidence="3 11" id="KW-0349">Heme</keyword>
<accession>A0A2C9UTN7</accession>
<feature type="transmembrane region" description="Helical" evidence="13">
    <location>
        <begin position="14"/>
        <end position="34"/>
    </location>
</feature>
<dbReference type="GO" id="GO:0005506">
    <property type="term" value="F:iron ion binding"/>
    <property type="evidence" value="ECO:0007669"/>
    <property type="project" value="InterPro"/>
</dbReference>
<dbReference type="PRINTS" id="PR00463">
    <property type="entry name" value="EP450I"/>
</dbReference>
<evidence type="ECO:0000256" key="3">
    <source>
        <dbReference type="ARBA" id="ARBA00022617"/>
    </source>
</evidence>
<keyword evidence="6 13" id="KW-1133">Transmembrane helix</keyword>
<dbReference type="GO" id="GO:0020037">
    <property type="term" value="F:heme binding"/>
    <property type="evidence" value="ECO:0007669"/>
    <property type="project" value="InterPro"/>
</dbReference>
<name>A0A2C9UTN7_MANES</name>
<keyword evidence="7 12" id="KW-0560">Oxidoreductase</keyword>
<dbReference type="OrthoDB" id="1055148at2759"/>
<dbReference type="InterPro" id="IPR002401">
    <property type="entry name" value="Cyt_P450_E_grp-I"/>
</dbReference>
<sequence>MQLQAQPFRTIMDFSSNLIAILGVVALLLLRNLWRAKNKKKIKGKLVPEAPGGLPIIGHLHQLGGKKSLARTLGEMADKYGSIFSLRLGVHRSVIITDHQAMKDCFTTNDKLFASRPHSSQAIHVGYDYASFGFAPYGTYWRNMRKLATIELLSSHRTKILNYVQISEVNYLVKDLYLHYKNNANAKINMSERIEHLILNMVTRMVAGKRFFDGNKEARSESGRPIGEIIREFMFVTGALVPGDLIPFLGWLDIGGIVKTMKRVTKEVDVIVESWIEEHKKKTENEAKKDFIDVMLSVVEDEPSMKLKRETIIKATTTAIILAGSDTTAITTIWALSSLVNNRQALERAQQEIDEKIGRDRCVQVSDVDKLEYLSAIIKETLRLYPPGPLGVPREAAEDCFISGYFIPKGTRIFTHLWKLHRDPKVWKDPEAFIPERFLTTNANLDVTGQNFEYLPFSAGRRSCPGMNLAMQVLHLTLARLIQAFDLKTPANEPVDMTEAQGIVMPRLTPLEIVVVPRLDPEFYERE</sequence>
<evidence type="ECO:0000256" key="8">
    <source>
        <dbReference type="ARBA" id="ARBA00023004"/>
    </source>
</evidence>
<feature type="binding site" description="axial binding residue" evidence="11">
    <location>
        <position position="464"/>
    </location>
    <ligand>
        <name>heme</name>
        <dbReference type="ChEBI" id="CHEBI:30413"/>
    </ligand>
    <ligandPart>
        <name>Fe</name>
        <dbReference type="ChEBI" id="CHEBI:18248"/>
    </ligandPart>
</feature>
<organism evidence="14 15">
    <name type="scientific">Manihot esculenta</name>
    <name type="common">Cassava</name>
    <name type="synonym">Jatropha manihot</name>
    <dbReference type="NCBI Taxonomy" id="3983"/>
    <lineage>
        <taxon>Eukaryota</taxon>
        <taxon>Viridiplantae</taxon>
        <taxon>Streptophyta</taxon>
        <taxon>Embryophyta</taxon>
        <taxon>Tracheophyta</taxon>
        <taxon>Spermatophyta</taxon>
        <taxon>Magnoliopsida</taxon>
        <taxon>eudicotyledons</taxon>
        <taxon>Gunneridae</taxon>
        <taxon>Pentapetalae</taxon>
        <taxon>rosids</taxon>
        <taxon>fabids</taxon>
        <taxon>Malpighiales</taxon>
        <taxon>Euphorbiaceae</taxon>
        <taxon>Crotonoideae</taxon>
        <taxon>Manihoteae</taxon>
        <taxon>Manihot</taxon>
    </lineage>
</organism>
<dbReference type="GO" id="GO:0016705">
    <property type="term" value="F:oxidoreductase activity, acting on paired donors, with incorporation or reduction of molecular oxygen"/>
    <property type="evidence" value="ECO:0007669"/>
    <property type="project" value="InterPro"/>
</dbReference>
<evidence type="ECO:0000256" key="10">
    <source>
        <dbReference type="ARBA" id="ARBA00023136"/>
    </source>
</evidence>
<evidence type="ECO:0000256" key="2">
    <source>
        <dbReference type="ARBA" id="ARBA00010617"/>
    </source>
</evidence>
<keyword evidence="5 11" id="KW-0479">Metal-binding</keyword>
<dbReference type="GO" id="GO:0016020">
    <property type="term" value="C:membrane"/>
    <property type="evidence" value="ECO:0007669"/>
    <property type="project" value="UniProtKB-SubCell"/>
</dbReference>
<comment type="subcellular location">
    <subcellularLocation>
        <location evidence="1">Membrane</location>
        <topology evidence="1">Single-pass membrane protein</topology>
    </subcellularLocation>
</comment>
<dbReference type="InterPro" id="IPR001128">
    <property type="entry name" value="Cyt_P450"/>
</dbReference>
<dbReference type="InterPro" id="IPR050651">
    <property type="entry name" value="Plant_Cytochrome_P450_Monoox"/>
</dbReference>
<proteinExistence type="inferred from homology"/>
<evidence type="ECO:0008006" key="16">
    <source>
        <dbReference type="Google" id="ProtNLM"/>
    </source>
</evidence>
<evidence type="ECO:0000256" key="6">
    <source>
        <dbReference type="ARBA" id="ARBA00022989"/>
    </source>
</evidence>
<dbReference type="PANTHER" id="PTHR47947">
    <property type="entry name" value="CYTOCHROME P450 82C3-RELATED"/>
    <property type="match status" value="1"/>
</dbReference>
<keyword evidence="4 13" id="KW-0812">Transmembrane</keyword>
<dbReference type="GO" id="GO:0004497">
    <property type="term" value="F:monooxygenase activity"/>
    <property type="evidence" value="ECO:0007669"/>
    <property type="project" value="UniProtKB-KW"/>
</dbReference>